<dbReference type="AlphaFoldDB" id="A0A1X1GFL1"/>
<dbReference type="InterPro" id="IPR014976">
    <property type="entry name" value="AbpA_HamA_C"/>
</dbReference>
<dbReference type="Pfam" id="PF08878">
    <property type="entry name" value="HamA"/>
    <property type="match status" value="1"/>
</dbReference>
<evidence type="ECO:0000259" key="1">
    <source>
        <dbReference type="Pfam" id="PF08878"/>
    </source>
</evidence>
<accession>A0A1X1GFL1</accession>
<organism evidence="2 3">
    <name type="scientific">Streptococcus oralis subsp. tigurinus</name>
    <dbReference type="NCBI Taxonomy" id="1077464"/>
    <lineage>
        <taxon>Bacteria</taxon>
        <taxon>Bacillati</taxon>
        <taxon>Bacillota</taxon>
        <taxon>Bacilli</taxon>
        <taxon>Lactobacillales</taxon>
        <taxon>Streptococcaceae</taxon>
        <taxon>Streptococcus</taxon>
    </lineage>
</organism>
<dbReference type="RefSeq" id="WP_084875305.1">
    <property type="nucleotide sequence ID" value="NZ_NCUG01000018.1"/>
</dbReference>
<sequence>MLKISKNAKDTVKGLIELPDVILFKNESRAVTLKLFMPRLNGYEFDYLGLQDNLSEVVIDFALSRKTVEQYIADRKFSRLNTEAKSKFKDHLHNKGELGELLLYMMLEGYLSAPQILSKMALKTNSEDYVKGADGIHFVKVPNSERYHLIYGESKLYDDVTDAFREAFSSISRFTDNENKDVRAFELALISSQIENEVIDDKDKVLISQIIYPSRNPSSFSVSDAFGIFIGFNLNIPEDFSKKNEDDFENAIKEEVYNIVNNRVATIEQHIIKRELKAKNFYVFLIPFTDLNKTREELIKGITK</sequence>
<dbReference type="EMBL" id="NCUG01000018">
    <property type="protein sequence ID" value="ORO45572.1"/>
    <property type="molecule type" value="Genomic_DNA"/>
</dbReference>
<name>A0A1X1GFL1_STROR</name>
<evidence type="ECO:0000313" key="3">
    <source>
        <dbReference type="Proteomes" id="UP000193030"/>
    </source>
</evidence>
<comment type="caution">
    <text evidence="2">The sequence shown here is derived from an EMBL/GenBank/DDBJ whole genome shotgun (WGS) entry which is preliminary data.</text>
</comment>
<protein>
    <recommendedName>
        <fullName evidence="1">Anti-bacteriophage protein A/HamA C-terminal domain-containing protein</fullName>
    </recommendedName>
</protein>
<feature type="domain" description="Anti-bacteriophage protein A/HamA C-terminal" evidence="1">
    <location>
        <begin position="30"/>
        <end position="300"/>
    </location>
</feature>
<reference evidence="2 3" key="1">
    <citation type="journal article" date="2016" name="Eur. J. Clin. Microbiol. Infect. Dis.">
        <title>Whole genome sequencing as a tool for phylogenetic analysis of clinical strains of Mitis group streptococci.</title>
        <authorList>
            <person name="Rasmussen L.H."/>
            <person name="Dargis R."/>
            <person name="Hojholt K."/>
            <person name="Christensen J.J."/>
            <person name="Skovgaard O."/>
            <person name="Justesen U.S."/>
            <person name="Rosenvinge F.S."/>
            <person name="Moser C."/>
            <person name="Lukjancenko O."/>
            <person name="Rasmussen S."/>
            <person name="Nielsen X.C."/>
        </authorList>
    </citation>
    <scope>NUCLEOTIDE SEQUENCE [LARGE SCALE GENOMIC DNA]</scope>
    <source>
        <strain evidence="2 3">OD_314165_09</strain>
    </source>
</reference>
<dbReference type="Proteomes" id="UP000193030">
    <property type="component" value="Unassembled WGS sequence"/>
</dbReference>
<gene>
    <name evidence="2" type="ORF">B7725_06820</name>
</gene>
<proteinExistence type="predicted"/>
<evidence type="ECO:0000313" key="2">
    <source>
        <dbReference type="EMBL" id="ORO45572.1"/>
    </source>
</evidence>